<evidence type="ECO:0000256" key="1">
    <source>
        <dbReference type="SAM" id="Phobius"/>
    </source>
</evidence>
<evidence type="ECO:0000313" key="3">
    <source>
        <dbReference type="Proteomes" id="UP000281738"/>
    </source>
</evidence>
<feature type="transmembrane region" description="Helical" evidence="1">
    <location>
        <begin position="163"/>
        <end position="183"/>
    </location>
</feature>
<comment type="caution">
    <text evidence="2">The sequence shown here is derived from an EMBL/GenBank/DDBJ whole genome shotgun (WGS) entry which is preliminary data.</text>
</comment>
<feature type="transmembrane region" description="Helical" evidence="1">
    <location>
        <begin position="18"/>
        <end position="39"/>
    </location>
</feature>
<keyword evidence="3" id="KW-1185">Reference proteome</keyword>
<protein>
    <recommendedName>
        <fullName evidence="4">FtsX-like permease family protein</fullName>
    </recommendedName>
</protein>
<keyword evidence="1" id="KW-1133">Transmembrane helix</keyword>
<feature type="transmembrane region" description="Helical" evidence="1">
    <location>
        <begin position="240"/>
        <end position="258"/>
    </location>
</feature>
<organism evidence="2 3">
    <name type="scientific">Nocardioides aurantiacus</name>
    <dbReference type="NCBI Taxonomy" id="86796"/>
    <lineage>
        <taxon>Bacteria</taxon>
        <taxon>Bacillati</taxon>
        <taxon>Actinomycetota</taxon>
        <taxon>Actinomycetes</taxon>
        <taxon>Propionibacteriales</taxon>
        <taxon>Nocardioidaceae</taxon>
        <taxon>Nocardioides</taxon>
    </lineage>
</organism>
<dbReference type="EMBL" id="RKHO01000001">
    <property type="protein sequence ID" value="ROR91976.1"/>
    <property type="molecule type" value="Genomic_DNA"/>
</dbReference>
<feature type="transmembrane region" description="Helical" evidence="1">
    <location>
        <begin position="412"/>
        <end position="436"/>
    </location>
</feature>
<feature type="transmembrane region" description="Helical" evidence="1">
    <location>
        <begin position="59"/>
        <end position="80"/>
    </location>
</feature>
<feature type="transmembrane region" description="Helical" evidence="1">
    <location>
        <begin position="208"/>
        <end position="234"/>
    </location>
</feature>
<gene>
    <name evidence="2" type="ORF">EDD33_2857</name>
</gene>
<evidence type="ECO:0008006" key="4">
    <source>
        <dbReference type="Google" id="ProtNLM"/>
    </source>
</evidence>
<feature type="transmembrane region" description="Helical" evidence="1">
    <location>
        <begin position="380"/>
        <end position="400"/>
    </location>
</feature>
<dbReference type="AlphaFoldDB" id="A0A3N2CWX6"/>
<accession>A0A3N2CWX6</accession>
<name>A0A3N2CWX6_9ACTN</name>
<keyword evidence="1" id="KW-0812">Transmembrane</keyword>
<reference evidence="2 3" key="1">
    <citation type="submission" date="2018-11" db="EMBL/GenBank/DDBJ databases">
        <title>Sequencing the genomes of 1000 actinobacteria strains.</title>
        <authorList>
            <person name="Klenk H.-P."/>
        </authorList>
    </citation>
    <scope>NUCLEOTIDE SEQUENCE [LARGE SCALE GENOMIC DNA]</scope>
    <source>
        <strain evidence="2 3">DSM 12652</strain>
    </source>
</reference>
<proteinExistence type="predicted"/>
<keyword evidence="1" id="KW-0472">Membrane</keyword>
<dbReference type="Proteomes" id="UP000281738">
    <property type="component" value="Unassembled WGS sequence"/>
</dbReference>
<feature type="transmembrane region" description="Helical" evidence="1">
    <location>
        <begin position="321"/>
        <end position="349"/>
    </location>
</feature>
<feature type="transmembrane region" description="Helical" evidence="1">
    <location>
        <begin position="112"/>
        <end position="130"/>
    </location>
</feature>
<evidence type="ECO:0000313" key="2">
    <source>
        <dbReference type="EMBL" id="ROR91976.1"/>
    </source>
</evidence>
<feature type="transmembrane region" description="Helical" evidence="1">
    <location>
        <begin position="288"/>
        <end position="309"/>
    </location>
</feature>
<sequence length="455" mass="46195">MTTLALVLLLQGGRLRPALVAATTAVVTSLALVVVAVLMLPAVPDELLFNVVQEPGLRYGAAFGMTLLVVPLLLLLHQALRLGNAARQRRLAGLRVAGVTAGEARLLGAGEVAVPALVGSLLGVVGFHVLRSLLGGNADGGPSLVIGDYGYSLALVPTSVSPTWWMVVLVVVGVTGLGVALGLRTGSGVTDAPHGVTRRGAAYAPRHWGAWVLAALVLLTVVADLVPSVAYAVLDGVGTLVLLALTVLAFVSTGPWVAHLAGRVVQSRATTVPALLASRRLVVDPRSAGRAGAAVGGVGLVAGGVGVLLGDLAATGGADFFFVVSYALVALGLVVSLVVVSLTLAVHSVETLTDRRRSMASLHALGVPASEVRRSQRWEGYLVAVPMSFGGALLGTWTLGGSGLLDVTNGPLPLLLAAACVLVTPLLAACAVRASVAVTGPVARRVVDPEHLRTP</sequence>